<dbReference type="PANTHER" id="PTHR43124:SF3">
    <property type="entry name" value="CHLORAMPHENICOL EFFLUX PUMP RV0191"/>
    <property type="match status" value="1"/>
</dbReference>
<evidence type="ECO:0000256" key="1">
    <source>
        <dbReference type="ARBA" id="ARBA00004651"/>
    </source>
</evidence>
<keyword evidence="5 6" id="KW-0472">Membrane</keyword>
<feature type="transmembrane region" description="Helical" evidence="6">
    <location>
        <begin position="38"/>
        <end position="67"/>
    </location>
</feature>
<dbReference type="InterPro" id="IPR011701">
    <property type="entry name" value="MFS"/>
</dbReference>
<sequence>MIKHKPVNHRISYLLSLSIIIKLIAETGSQIFNPFLTIIAAGAGISAVTLGSLVGARSLLGLVSPALGILSDKIGYRKVMQLSLTVSGSGLLLTGLSRTPLLFAAGLMLTGLGQAGFIPSIQAHTSSRLPYEKRAMGIGMLEYSWALAGIFGLMTAGLLIERFSWRVPFILIGAALLIAVLVLFTLPESEKPHHSPGDMKEERKLTALFHLGGNRRSAWGAIAVHGLLMFSSMHLMIIHGGWLIDEYSLTPALLGTVALIMGCTDLSASVSVSLFVDRFGKKRSVAMGLTGMIAGFLILPYFNIGIIAAVIGLVIPRTFFEFALVSNIALLSEQAPDRRGKILSLGSASTLIGMTAAASLGPLNYYGMGLRGLTLISMGTSAVALLVLLLFVKEIEPDQIS</sequence>
<comment type="caution">
    <text evidence="8">The sequence shown here is derived from an EMBL/GenBank/DDBJ whole genome shotgun (WGS) entry which is preliminary data.</text>
</comment>
<evidence type="ECO:0000313" key="9">
    <source>
        <dbReference type="Proteomes" id="UP000587760"/>
    </source>
</evidence>
<feature type="transmembrane region" description="Helical" evidence="6">
    <location>
        <begin position="166"/>
        <end position="186"/>
    </location>
</feature>
<dbReference type="EMBL" id="JACHGJ010000002">
    <property type="protein sequence ID" value="MBB6479673.1"/>
    <property type="molecule type" value="Genomic_DNA"/>
</dbReference>
<feature type="domain" description="Major facilitator superfamily (MFS) profile" evidence="7">
    <location>
        <begin position="14"/>
        <end position="396"/>
    </location>
</feature>
<dbReference type="Gene3D" id="1.20.1250.20">
    <property type="entry name" value="MFS general substrate transporter like domains"/>
    <property type="match status" value="2"/>
</dbReference>
<dbReference type="RefSeq" id="WP_184745108.1">
    <property type="nucleotide sequence ID" value="NZ_JACHGJ010000002.1"/>
</dbReference>
<dbReference type="GO" id="GO:0022857">
    <property type="term" value="F:transmembrane transporter activity"/>
    <property type="evidence" value="ECO:0007669"/>
    <property type="project" value="InterPro"/>
</dbReference>
<evidence type="ECO:0000256" key="4">
    <source>
        <dbReference type="ARBA" id="ARBA00022989"/>
    </source>
</evidence>
<dbReference type="Pfam" id="PF07690">
    <property type="entry name" value="MFS_1"/>
    <property type="match status" value="1"/>
</dbReference>
<accession>A0A841R763</accession>
<dbReference type="InterPro" id="IPR050189">
    <property type="entry name" value="MFS_Efflux_Transporters"/>
</dbReference>
<feature type="transmembrane region" description="Helical" evidence="6">
    <location>
        <begin position="218"/>
        <end position="240"/>
    </location>
</feature>
<keyword evidence="4 6" id="KW-1133">Transmembrane helix</keyword>
<feature type="transmembrane region" description="Helical" evidence="6">
    <location>
        <begin position="102"/>
        <end position="121"/>
    </location>
</feature>
<organism evidence="8 9">
    <name type="scientific">Spirochaeta isovalerica</name>
    <dbReference type="NCBI Taxonomy" id="150"/>
    <lineage>
        <taxon>Bacteria</taxon>
        <taxon>Pseudomonadati</taxon>
        <taxon>Spirochaetota</taxon>
        <taxon>Spirochaetia</taxon>
        <taxon>Spirochaetales</taxon>
        <taxon>Spirochaetaceae</taxon>
        <taxon>Spirochaeta</taxon>
    </lineage>
</organism>
<feature type="transmembrane region" description="Helical" evidence="6">
    <location>
        <begin position="252"/>
        <end position="276"/>
    </location>
</feature>
<evidence type="ECO:0000256" key="2">
    <source>
        <dbReference type="ARBA" id="ARBA00022475"/>
    </source>
</evidence>
<feature type="transmembrane region" description="Helical" evidence="6">
    <location>
        <begin position="141"/>
        <end position="160"/>
    </location>
</feature>
<dbReference type="GO" id="GO:0005886">
    <property type="term" value="C:plasma membrane"/>
    <property type="evidence" value="ECO:0007669"/>
    <property type="project" value="UniProtKB-SubCell"/>
</dbReference>
<dbReference type="InterPro" id="IPR036259">
    <property type="entry name" value="MFS_trans_sf"/>
</dbReference>
<evidence type="ECO:0000256" key="6">
    <source>
        <dbReference type="SAM" id="Phobius"/>
    </source>
</evidence>
<dbReference type="Proteomes" id="UP000587760">
    <property type="component" value="Unassembled WGS sequence"/>
</dbReference>
<comment type="subcellular location">
    <subcellularLocation>
        <location evidence="1">Cell membrane</location>
        <topology evidence="1">Multi-pass membrane protein</topology>
    </subcellularLocation>
</comment>
<keyword evidence="2" id="KW-1003">Cell membrane</keyword>
<feature type="transmembrane region" description="Helical" evidence="6">
    <location>
        <begin position="373"/>
        <end position="392"/>
    </location>
</feature>
<dbReference type="PANTHER" id="PTHR43124">
    <property type="entry name" value="PURINE EFFLUX PUMP PBUE"/>
    <property type="match status" value="1"/>
</dbReference>
<feature type="transmembrane region" description="Helical" evidence="6">
    <location>
        <begin position="79"/>
        <end position="96"/>
    </location>
</feature>
<dbReference type="PRINTS" id="PR01988">
    <property type="entry name" value="EXPORTERBACE"/>
</dbReference>
<proteinExistence type="predicted"/>
<name>A0A841R763_9SPIO</name>
<reference evidence="8 9" key="1">
    <citation type="submission" date="2020-08" db="EMBL/GenBank/DDBJ databases">
        <title>Genomic Encyclopedia of Type Strains, Phase IV (KMG-IV): sequencing the most valuable type-strain genomes for metagenomic binning, comparative biology and taxonomic classification.</title>
        <authorList>
            <person name="Goeker M."/>
        </authorList>
    </citation>
    <scope>NUCLEOTIDE SEQUENCE [LARGE SCALE GENOMIC DNA]</scope>
    <source>
        <strain evidence="8 9">DSM 2461</strain>
    </source>
</reference>
<dbReference type="AlphaFoldDB" id="A0A841R763"/>
<evidence type="ECO:0000313" key="8">
    <source>
        <dbReference type="EMBL" id="MBB6479673.1"/>
    </source>
</evidence>
<evidence type="ECO:0000259" key="7">
    <source>
        <dbReference type="PROSITE" id="PS50850"/>
    </source>
</evidence>
<dbReference type="PROSITE" id="PS50850">
    <property type="entry name" value="MFS"/>
    <property type="match status" value="1"/>
</dbReference>
<feature type="transmembrane region" description="Helical" evidence="6">
    <location>
        <begin position="342"/>
        <end position="361"/>
    </location>
</feature>
<gene>
    <name evidence="8" type="ORF">HNR50_001331</name>
</gene>
<evidence type="ECO:0000256" key="3">
    <source>
        <dbReference type="ARBA" id="ARBA00022692"/>
    </source>
</evidence>
<dbReference type="SUPFAM" id="SSF103473">
    <property type="entry name" value="MFS general substrate transporter"/>
    <property type="match status" value="1"/>
</dbReference>
<protein>
    <submittedName>
        <fullName evidence="8">Putative MFS family arabinose efflux permease</fullName>
    </submittedName>
</protein>
<evidence type="ECO:0000256" key="5">
    <source>
        <dbReference type="ARBA" id="ARBA00023136"/>
    </source>
</evidence>
<keyword evidence="9" id="KW-1185">Reference proteome</keyword>
<dbReference type="InterPro" id="IPR022324">
    <property type="entry name" value="Bacilysin_exporter_BacE_put"/>
</dbReference>
<dbReference type="InterPro" id="IPR020846">
    <property type="entry name" value="MFS_dom"/>
</dbReference>
<keyword evidence="3 6" id="KW-0812">Transmembrane</keyword>